<accession>A0A6M4YI66</accession>
<dbReference type="RefSeq" id="WP_171276596.1">
    <property type="nucleotide sequence ID" value="NZ_CAWPJG010000001.1"/>
</dbReference>
<sequence>MTRCGLPLLALLLTLLPGSAALADILWMQNGDRLTGTIEEITDDQIRIKPSYSKALTVQRHAIKRWRLDKQEKPKPLTKTGIPLLDSPDEVNAWLLTGTSDLNIKLKENTKKTNNVNLKVSTELANLDWRYSLDGEYIYETANNITDSHEYKLKPKLDFFFDDHWFLSSSIDIDYNLIEAGYLEIDYASGPGYRFWNDKRRRLELISQLGLERAYFTPDVWSNSDLFNERIINYPFLSLGWDYRQPLELWQEKFELFSKGRYEKFIDQPSPYLTRRQSISGSLGLRYYFNDHLRLSWSSELDWDDAWLDYQDARTSLSEKEWRHIITLGASF</sequence>
<keyword evidence="1" id="KW-0732">Signal</keyword>
<reference evidence="2 3" key="1">
    <citation type="submission" date="2019-03" db="EMBL/GenBank/DDBJ databases">
        <title>Novel transposon Tn6433 accelerates the dissemination of tet(E) in Aeromonas from aerobic biofilm under oxytetracycline stress.</title>
        <authorList>
            <person name="Shi Y."/>
            <person name="Tian Z."/>
            <person name="Zhang Y."/>
            <person name="Zhang H."/>
            <person name="Yang M."/>
        </authorList>
    </citation>
    <scope>NUCLEOTIDE SEQUENCE [LARGE SCALE GENOMIC DNA]</scope>
    <source>
        <strain evidence="2 3">T0.1-19</strain>
    </source>
</reference>
<organism evidence="2 3">
    <name type="scientific">Aeromonas media</name>
    <dbReference type="NCBI Taxonomy" id="651"/>
    <lineage>
        <taxon>Bacteria</taxon>
        <taxon>Pseudomonadati</taxon>
        <taxon>Pseudomonadota</taxon>
        <taxon>Gammaproteobacteria</taxon>
        <taxon>Aeromonadales</taxon>
        <taxon>Aeromonadaceae</taxon>
        <taxon>Aeromonas</taxon>
    </lineage>
</organism>
<dbReference type="AlphaFoldDB" id="A0A6M4YI66"/>
<feature type="signal peptide" evidence="1">
    <location>
        <begin position="1"/>
        <end position="23"/>
    </location>
</feature>
<dbReference type="Pfam" id="PF04338">
    <property type="entry name" value="DUF481"/>
    <property type="match status" value="1"/>
</dbReference>
<feature type="chain" id="PRO_5026982415" evidence="1">
    <location>
        <begin position="24"/>
        <end position="332"/>
    </location>
</feature>
<evidence type="ECO:0000313" key="2">
    <source>
        <dbReference type="EMBL" id="QJT22802.1"/>
    </source>
</evidence>
<evidence type="ECO:0000256" key="1">
    <source>
        <dbReference type="SAM" id="SignalP"/>
    </source>
</evidence>
<dbReference type="InterPro" id="IPR007433">
    <property type="entry name" value="DUF481"/>
</dbReference>
<name>A0A6M4YI66_AERME</name>
<dbReference type="EMBL" id="CP038441">
    <property type="protein sequence ID" value="QJT22802.1"/>
    <property type="molecule type" value="Genomic_DNA"/>
</dbReference>
<evidence type="ECO:0000313" key="3">
    <source>
        <dbReference type="Proteomes" id="UP000501427"/>
    </source>
</evidence>
<dbReference type="Proteomes" id="UP000501427">
    <property type="component" value="Chromosome"/>
</dbReference>
<proteinExistence type="predicted"/>
<gene>
    <name evidence="2" type="ORF">E4184_16225</name>
</gene>
<protein>
    <submittedName>
        <fullName evidence="2">DUF481 domain-containing protein</fullName>
    </submittedName>
</protein>